<dbReference type="CDD" id="cd07023">
    <property type="entry name" value="S49_Sppa_N_C"/>
    <property type="match status" value="1"/>
</dbReference>
<dbReference type="PANTHER" id="PTHR33209">
    <property type="entry name" value="PROTEASE 4"/>
    <property type="match status" value="1"/>
</dbReference>
<keyword evidence="3" id="KW-0645">Protease</keyword>
<feature type="domain" description="Peptidase S49" evidence="8">
    <location>
        <begin position="132"/>
        <end position="288"/>
    </location>
</feature>
<reference evidence="9 10" key="1">
    <citation type="journal article" date="2021" name="Sci. Rep.">
        <title>The distribution of antibiotic resistance genes in chicken gut microbiota commensals.</title>
        <authorList>
            <person name="Juricova H."/>
            <person name="Matiasovicova J."/>
            <person name="Kubasova T."/>
            <person name="Cejkova D."/>
            <person name="Rychlik I."/>
        </authorList>
    </citation>
    <scope>NUCLEOTIDE SEQUENCE [LARGE SCALE GENOMIC DNA]</scope>
    <source>
        <strain evidence="9 10">An562</strain>
    </source>
</reference>
<accession>A0ABS2GR36</accession>
<keyword evidence="7" id="KW-0812">Transmembrane</keyword>
<dbReference type="CDD" id="cd07018">
    <property type="entry name" value="S49_SppA_67K_type"/>
    <property type="match status" value="1"/>
</dbReference>
<dbReference type="EMBL" id="JACJKX010000001">
    <property type="protein sequence ID" value="MBM6927809.1"/>
    <property type="molecule type" value="Genomic_DNA"/>
</dbReference>
<dbReference type="PANTHER" id="PTHR33209:SF1">
    <property type="entry name" value="PEPTIDASE S49 DOMAIN-CONTAINING PROTEIN"/>
    <property type="match status" value="1"/>
</dbReference>
<dbReference type="InterPro" id="IPR029045">
    <property type="entry name" value="ClpP/crotonase-like_dom_sf"/>
</dbReference>
<evidence type="ECO:0000256" key="2">
    <source>
        <dbReference type="ARBA" id="ARBA00008683"/>
    </source>
</evidence>
<evidence type="ECO:0000256" key="3">
    <source>
        <dbReference type="ARBA" id="ARBA00022670"/>
    </source>
</evidence>
<protein>
    <submittedName>
        <fullName evidence="9">Signal peptide peptidase SppA</fullName>
    </submittedName>
</protein>
<dbReference type="InterPro" id="IPR047272">
    <property type="entry name" value="S49_SppA_C"/>
</dbReference>
<keyword evidence="7" id="KW-1133">Transmembrane helix</keyword>
<dbReference type="PIRSF" id="PIRSF001217">
    <property type="entry name" value="Protease_4_SppA"/>
    <property type="match status" value="1"/>
</dbReference>
<dbReference type="InterPro" id="IPR047217">
    <property type="entry name" value="S49_SppA_67K_type_N"/>
</dbReference>
<evidence type="ECO:0000256" key="6">
    <source>
        <dbReference type="ARBA" id="ARBA00023136"/>
    </source>
</evidence>
<feature type="transmembrane region" description="Helical" evidence="7">
    <location>
        <begin position="25"/>
        <end position="45"/>
    </location>
</feature>
<dbReference type="SUPFAM" id="SSF52096">
    <property type="entry name" value="ClpP/crotonase"/>
    <property type="match status" value="2"/>
</dbReference>
<dbReference type="InterPro" id="IPR002142">
    <property type="entry name" value="Peptidase_S49"/>
</dbReference>
<organism evidence="9 10">
    <name type="scientific">Parasutterella secunda</name>
    <dbReference type="NCBI Taxonomy" id="626947"/>
    <lineage>
        <taxon>Bacteria</taxon>
        <taxon>Pseudomonadati</taxon>
        <taxon>Pseudomonadota</taxon>
        <taxon>Betaproteobacteria</taxon>
        <taxon>Burkholderiales</taxon>
        <taxon>Sutterellaceae</taxon>
        <taxon>Parasutterella</taxon>
    </lineage>
</organism>
<dbReference type="NCBIfam" id="TIGR00706">
    <property type="entry name" value="SppA_dom"/>
    <property type="match status" value="1"/>
</dbReference>
<sequence length="600" mass="65472">MFIFRWIAKVCRFVGACLNYLNKTILYVLELALIVALIVAGYSFFKTPQVQPHSVLVLDLSGSVKEAPLSDPVLPVDIASAPTGVSLHELLATLNQAAKDPMIEGVLLRLDELDKVGLASIGEIGKALDRYKASGKPIWAWGTNFTQTQYALASHANEIYMHPMGEVFVKGLASNRLYYGELLKSLGINVHVFKAGAYKSFPESFTSNKPSNEWLSSERFWLNDAWKHLAQDIENSRGLMPESIDQYIETLPTRLQKANGDLAGAALSANLIDGTLTYDQTVKTIENKLGQGKKLNFVSYSDYGQQLNTQYGQIAVIIAEGEIQEGPSQAGVMGAETLVSLIEQAREDKNIRALVLRVNSPGGSAVASELIRHELEITKARKPVIISMGDIAASGGFWISMGGSRVLASATTITGSIGVFGLAPTFEGSLQLAKIGQGSVATSWLANAERLTQPMDPRLENILTQSVARTYSNFINVVAHARKLSAQQVQTVAQGRVWTGAQAFDRKLIDQIGNFEDAIVLARSMAKLDKNASCVYLIEPNTDLGSMLRESMGEWFNPLGMAGVPESVQNELKQTQNILLQEQHGRSHMTYAHSLLTTIQ</sequence>
<evidence type="ECO:0000256" key="4">
    <source>
        <dbReference type="ARBA" id="ARBA00022801"/>
    </source>
</evidence>
<evidence type="ECO:0000256" key="1">
    <source>
        <dbReference type="ARBA" id="ARBA00004370"/>
    </source>
</evidence>
<proteinExistence type="inferred from homology"/>
<dbReference type="Proteomes" id="UP000777002">
    <property type="component" value="Unassembled WGS sequence"/>
</dbReference>
<evidence type="ECO:0000259" key="8">
    <source>
        <dbReference type="Pfam" id="PF01343"/>
    </source>
</evidence>
<keyword evidence="5" id="KW-0720">Serine protease</keyword>
<feature type="domain" description="Peptidase S49" evidence="8">
    <location>
        <begin position="378"/>
        <end position="528"/>
    </location>
</feature>
<dbReference type="InterPro" id="IPR004635">
    <property type="entry name" value="Pept_S49_SppA"/>
</dbReference>
<dbReference type="Pfam" id="PF01343">
    <property type="entry name" value="Peptidase_S49"/>
    <property type="match status" value="2"/>
</dbReference>
<keyword evidence="10" id="KW-1185">Reference proteome</keyword>
<dbReference type="NCBIfam" id="TIGR00705">
    <property type="entry name" value="SppA_67K"/>
    <property type="match status" value="1"/>
</dbReference>
<evidence type="ECO:0000313" key="9">
    <source>
        <dbReference type="EMBL" id="MBM6927809.1"/>
    </source>
</evidence>
<dbReference type="Gene3D" id="3.90.226.10">
    <property type="entry name" value="2-enoyl-CoA Hydratase, Chain A, domain 1"/>
    <property type="match status" value="4"/>
</dbReference>
<evidence type="ECO:0000256" key="7">
    <source>
        <dbReference type="SAM" id="Phobius"/>
    </source>
</evidence>
<gene>
    <name evidence="9" type="primary">sppA</name>
    <name evidence="9" type="ORF">H5985_00740</name>
</gene>
<keyword evidence="6 7" id="KW-0472">Membrane</keyword>
<dbReference type="RefSeq" id="WP_205049399.1">
    <property type="nucleotide sequence ID" value="NZ_JACJKX010000001.1"/>
</dbReference>
<comment type="caution">
    <text evidence="9">The sequence shown here is derived from an EMBL/GenBank/DDBJ whole genome shotgun (WGS) entry which is preliminary data.</text>
</comment>
<name>A0ABS2GR36_9BURK</name>
<evidence type="ECO:0000313" key="10">
    <source>
        <dbReference type="Proteomes" id="UP000777002"/>
    </source>
</evidence>
<keyword evidence="4" id="KW-0378">Hydrolase</keyword>
<comment type="similarity">
    <text evidence="2">Belongs to the peptidase S49 family.</text>
</comment>
<dbReference type="InterPro" id="IPR004634">
    <property type="entry name" value="Pept_S49_pIV"/>
</dbReference>
<comment type="subcellular location">
    <subcellularLocation>
        <location evidence="1">Membrane</location>
    </subcellularLocation>
</comment>
<evidence type="ECO:0000256" key="5">
    <source>
        <dbReference type="ARBA" id="ARBA00022825"/>
    </source>
</evidence>